<dbReference type="InterPro" id="IPR000719">
    <property type="entry name" value="Prot_kinase_dom"/>
</dbReference>
<dbReference type="Pfam" id="PF00069">
    <property type="entry name" value="Pkinase"/>
    <property type="match status" value="1"/>
</dbReference>
<evidence type="ECO:0000256" key="3">
    <source>
        <dbReference type="ARBA" id="ARBA00022679"/>
    </source>
</evidence>
<comment type="caution">
    <text evidence="11">The sequence shown here is derived from an EMBL/GenBank/DDBJ whole genome shotgun (WGS) entry which is preliminary data.</text>
</comment>
<keyword evidence="4 9" id="KW-0547">Nucleotide-binding</keyword>
<dbReference type="EMBL" id="LFRF01000015">
    <property type="protein sequence ID" value="KND90073.1"/>
    <property type="molecule type" value="Genomic_DNA"/>
</dbReference>
<dbReference type="Gene3D" id="1.10.510.10">
    <property type="entry name" value="Transferase(Phosphotransferase) domain 1"/>
    <property type="match status" value="1"/>
</dbReference>
<organism evidence="11 12">
    <name type="scientific">Tolypocladium ophioglossoides (strain CBS 100239)</name>
    <name type="common">Snaketongue truffleclub</name>
    <name type="synonym">Elaphocordyceps ophioglossoides</name>
    <dbReference type="NCBI Taxonomy" id="1163406"/>
    <lineage>
        <taxon>Eukaryota</taxon>
        <taxon>Fungi</taxon>
        <taxon>Dikarya</taxon>
        <taxon>Ascomycota</taxon>
        <taxon>Pezizomycotina</taxon>
        <taxon>Sordariomycetes</taxon>
        <taxon>Hypocreomycetidae</taxon>
        <taxon>Hypocreales</taxon>
        <taxon>Ophiocordycipitaceae</taxon>
        <taxon>Tolypocladium</taxon>
    </lineage>
</organism>
<dbReference type="SMART" id="SM00220">
    <property type="entry name" value="S_TKc"/>
    <property type="match status" value="1"/>
</dbReference>
<dbReference type="Proteomes" id="UP000036947">
    <property type="component" value="Unassembled WGS sequence"/>
</dbReference>
<keyword evidence="3" id="KW-0808">Transferase</keyword>
<dbReference type="PROSITE" id="PS50011">
    <property type="entry name" value="PROTEIN_KINASE_DOM"/>
    <property type="match status" value="1"/>
</dbReference>
<dbReference type="GO" id="GO:0004674">
    <property type="term" value="F:protein serine/threonine kinase activity"/>
    <property type="evidence" value="ECO:0007669"/>
    <property type="project" value="UniProtKB-KW"/>
</dbReference>
<accession>A0A0L0N7G9</accession>
<dbReference type="GO" id="GO:0000245">
    <property type="term" value="P:spliceosomal complex assembly"/>
    <property type="evidence" value="ECO:0007669"/>
    <property type="project" value="TreeGrafter"/>
</dbReference>
<keyword evidence="12" id="KW-1185">Reference proteome</keyword>
<evidence type="ECO:0000256" key="9">
    <source>
        <dbReference type="PROSITE-ProRule" id="PRU10141"/>
    </source>
</evidence>
<dbReference type="AlphaFoldDB" id="A0A0L0N7G9"/>
<proteinExistence type="predicted"/>
<dbReference type="PANTHER" id="PTHR47634">
    <property type="entry name" value="PROTEIN KINASE DOMAIN-CONTAINING PROTEIN-RELATED"/>
    <property type="match status" value="1"/>
</dbReference>
<keyword evidence="2" id="KW-0723">Serine/threonine-protein kinase</keyword>
<dbReference type="EC" id="2.7.11.1" evidence="1"/>
<dbReference type="InterPro" id="IPR017441">
    <property type="entry name" value="Protein_kinase_ATP_BS"/>
</dbReference>
<dbReference type="STRING" id="1163406.A0A0L0N7G9"/>
<evidence type="ECO:0000256" key="1">
    <source>
        <dbReference type="ARBA" id="ARBA00012513"/>
    </source>
</evidence>
<dbReference type="InterPro" id="IPR051334">
    <property type="entry name" value="SRPK"/>
</dbReference>
<feature type="binding site" evidence="9">
    <location>
        <position position="73"/>
    </location>
    <ligand>
        <name>ATP</name>
        <dbReference type="ChEBI" id="CHEBI:30616"/>
    </ligand>
</feature>
<comment type="catalytic activity">
    <reaction evidence="7">
        <text>L-threonyl-[protein] + ATP = O-phospho-L-threonyl-[protein] + ADP + H(+)</text>
        <dbReference type="Rhea" id="RHEA:46608"/>
        <dbReference type="Rhea" id="RHEA-COMP:11060"/>
        <dbReference type="Rhea" id="RHEA-COMP:11605"/>
        <dbReference type="ChEBI" id="CHEBI:15378"/>
        <dbReference type="ChEBI" id="CHEBI:30013"/>
        <dbReference type="ChEBI" id="CHEBI:30616"/>
        <dbReference type="ChEBI" id="CHEBI:61977"/>
        <dbReference type="ChEBI" id="CHEBI:456216"/>
        <dbReference type="EC" id="2.7.11.1"/>
    </reaction>
</comment>
<evidence type="ECO:0000256" key="8">
    <source>
        <dbReference type="ARBA" id="ARBA00048679"/>
    </source>
</evidence>
<keyword evidence="6 9" id="KW-0067">ATP-binding</keyword>
<evidence type="ECO:0000259" key="10">
    <source>
        <dbReference type="PROSITE" id="PS50011"/>
    </source>
</evidence>
<dbReference type="GO" id="GO:0050684">
    <property type="term" value="P:regulation of mRNA processing"/>
    <property type="evidence" value="ECO:0007669"/>
    <property type="project" value="TreeGrafter"/>
</dbReference>
<gene>
    <name evidence="11" type="ORF">TOPH_05315</name>
</gene>
<dbReference type="InterPro" id="IPR011009">
    <property type="entry name" value="Kinase-like_dom_sf"/>
</dbReference>
<evidence type="ECO:0000256" key="7">
    <source>
        <dbReference type="ARBA" id="ARBA00047899"/>
    </source>
</evidence>
<feature type="domain" description="Protein kinase" evidence="10">
    <location>
        <begin position="44"/>
        <end position="474"/>
    </location>
</feature>
<comment type="catalytic activity">
    <reaction evidence="8">
        <text>L-seryl-[protein] + ATP = O-phospho-L-seryl-[protein] + ADP + H(+)</text>
        <dbReference type="Rhea" id="RHEA:17989"/>
        <dbReference type="Rhea" id="RHEA-COMP:9863"/>
        <dbReference type="Rhea" id="RHEA-COMP:11604"/>
        <dbReference type="ChEBI" id="CHEBI:15378"/>
        <dbReference type="ChEBI" id="CHEBI:29999"/>
        <dbReference type="ChEBI" id="CHEBI:30616"/>
        <dbReference type="ChEBI" id="CHEBI:83421"/>
        <dbReference type="ChEBI" id="CHEBI:456216"/>
        <dbReference type="EC" id="2.7.11.1"/>
    </reaction>
</comment>
<dbReference type="PANTHER" id="PTHR47634:SF9">
    <property type="entry name" value="PROTEIN KINASE DOMAIN-CONTAINING PROTEIN-RELATED"/>
    <property type="match status" value="1"/>
</dbReference>
<sequence length="481" mass="53350">MDSVSDFSPTKYFPCQLGDCEELEYYEPGGFHPVHLGDVFDGRYRVVHKLGFGGFSTVWLARDTVMNRWVALKIVMAKESAMYQARCTIASHPSIAGHRLFAVADGQFWVDGPNGRHLCLLFQVLGPDLSKLSKGIYSRMKPDFARDVSLQAARALAHLHSNGLCHGDANLVSIDFTTSNIALRLIDEFGSYEESDLLKLFGQPQTSPLIPYSGESPRPHAPDYNVVPLDFCSSTVNILSNEICIFDFDQSFTVTGPPLGRPGIPARYLAPEVAVGRPVSPASDIWALGCAIFRIRSGDELFFDYDTNCPEDALRQIVKAVGELPEEWKQTQFDKDGFALAEGVEGDPFWSLEETQPLEDRIRDILDEPASLFITDQGGALEEMDVEPDIVLFDVELTVPYPAAFGSIIWRPTAVCVGGIYFTGYSHKTEDKLNAFPKISASEAALLTDLLSKVFTYDPAKRFDAEELVTHPWFHPDVGCE</sequence>
<reference evidence="11 12" key="1">
    <citation type="journal article" date="2015" name="BMC Genomics">
        <title>The genome of the truffle-parasite Tolypocladium ophioglossoides and the evolution of antifungal peptaibiotics.</title>
        <authorList>
            <person name="Quandt C.A."/>
            <person name="Bushley K.E."/>
            <person name="Spatafora J.W."/>
        </authorList>
    </citation>
    <scope>NUCLEOTIDE SEQUENCE [LARGE SCALE GENOMIC DNA]</scope>
    <source>
        <strain evidence="11 12">CBS 100239</strain>
    </source>
</reference>
<evidence type="ECO:0000256" key="2">
    <source>
        <dbReference type="ARBA" id="ARBA00022527"/>
    </source>
</evidence>
<evidence type="ECO:0000313" key="11">
    <source>
        <dbReference type="EMBL" id="KND90073.1"/>
    </source>
</evidence>
<protein>
    <recommendedName>
        <fullName evidence="1">non-specific serine/threonine protein kinase</fullName>
        <ecNumber evidence="1">2.7.11.1</ecNumber>
    </recommendedName>
</protein>
<evidence type="ECO:0000313" key="12">
    <source>
        <dbReference type="Proteomes" id="UP000036947"/>
    </source>
</evidence>
<evidence type="ECO:0000256" key="6">
    <source>
        <dbReference type="ARBA" id="ARBA00022840"/>
    </source>
</evidence>
<dbReference type="OrthoDB" id="5979581at2759"/>
<dbReference type="SUPFAM" id="SSF56112">
    <property type="entry name" value="Protein kinase-like (PK-like)"/>
    <property type="match status" value="1"/>
</dbReference>
<dbReference type="Gene3D" id="3.30.200.20">
    <property type="entry name" value="Phosphorylase Kinase, domain 1"/>
    <property type="match status" value="1"/>
</dbReference>
<dbReference type="PROSITE" id="PS00107">
    <property type="entry name" value="PROTEIN_KINASE_ATP"/>
    <property type="match status" value="1"/>
</dbReference>
<dbReference type="GO" id="GO:0005524">
    <property type="term" value="F:ATP binding"/>
    <property type="evidence" value="ECO:0007669"/>
    <property type="project" value="UniProtKB-UniRule"/>
</dbReference>
<evidence type="ECO:0000256" key="5">
    <source>
        <dbReference type="ARBA" id="ARBA00022777"/>
    </source>
</evidence>
<keyword evidence="5 11" id="KW-0418">Kinase</keyword>
<name>A0A0L0N7G9_TOLOC</name>
<evidence type="ECO:0000256" key="4">
    <source>
        <dbReference type="ARBA" id="ARBA00022741"/>
    </source>
</evidence>